<evidence type="ECO:0000256" key="4">
    <source>
        <dbReference type="SAM" id="MobiDB-lite"/>
    </source>
</evidence>
<sequence length="436" mass="48370">MPPKKNANGQGTIYQRADGRWCGSAYVTTTDGTSRRVHVYGESHREASDKLATKIADSVRGTAVVAKDPTATVGDYLTSWITTVAKPRLRPTTHRTYTEMITRFLLPGLGTRRLGSLTVTDVREFLTRLAAACQCCAQGFDARRDPTHRDPQRRPRCCAVGRCCNKTVSQATVRYVRAILSTALGDGVREDLLGRNVAAAVRLPTARTNFHPFTVGEARKYLFAAAYHRHGPLFELALRCGLRQGELLGLQWDDIDLDAGHLSVRRTLARLTGGPVFQEVKTHRSARRISIPRECISSLKRYRRRQDIDRREAGDQWRDLGLVFANPTGGPLDAAYVHRNHHALCDVADIRKIRFHDLRHSCATLLLEQGVDLVVVKDLLGHAQIHTTADIYAHVRIRLQRQAIETLGHALNPDPTATTGPDDAGEPDDPPLTVPA</sequence>
<dbReference type="InterPro" id="IPR050090">
    <property type="entry name" value="Tyrosine_recombinase_XerCD"/>
</dbReference>
<gene>
    <name evidence="6" type="ORF">GCM10009681_56400</name>
</gene>
<keyword evidence="2" id="KW-0238">DNA-binding</keyword>
<dbReference type="PANTHER" id="PTHR30349:SF91">
    <property type="entry name" value="INTA PROTEIN"/>
    <property type="match status" value="1"/>
</dbReference>
<dbReference type="Proteomes" id="UP001500655">
    <property type="component" value="Unassembled WGS sequence"/>
</dbReference>
<dbReference type="Gene3D" id="1.10.443.10">
    <property type="entry name" value="Intergrase catalytic core"/>
    <property type="match status" value="1"/>
</dbReference>
<evidence type="ECO:0000256" key="3">
    <source>
        <dbReference type="ARBA" id="ARBA00023172"/>
    </source>
</evidence>
<organism evidence="6 7">
    <name type="scientific">Luedemannella helvata</name>
    <dbReference type="NCBI Taxonomy" id="349315"/>
    <lineage>
        <taxon>Bacteria</taxon>
        <taxon>Bacillati</taxon>
        <taxon>Actinomycetota</taxon>
        <taxon>Actinomycetes</taxon>
        <taxon>Micromonosporales</taxon>
        <taxon>Micromonosporaceae</taxon>
        <taxon>Luedemannella</taxon>
    </lineage>
</organism>
<proteinExistence type="predicted"/>
<keyword evidence="7" id="KW-1185">Reference proteome</keyword>
<dbReference type="PANTHER" id="PTHR30349">
    <property type="entry name" value="PHAGE INTEGRASE-RELATED"/>
    <property type="match status" value="1"/>
</dbReference>
<dbReference type="InterPro" id="IPR002104">
    <property type="entry name" value="Integrase_catalytic"/>
</dbReference>
<evidence type="ECO:0000256" key="1">
    <source>
        <dbReference type="ARBA" id="ARBA00022908"/>
    </source>
</evidence>
<keyword evidence="1" id="KW-0229">DNA integration</keyword>
<dbReference type="CDD" id="cd01189">
    <property type="entry name" value="INT_ICEBs1_C_like"/>
    <property type="match status" value="1"/>
</dbReference>
<dbReference type="SUPFAM" id="SSF56349">
    <property type="entry name" value="DNA breaking-rejoining enzymes"/>
    <property type="match status" value="1"/>
</dbReference>
<name>A0ABN2L836_9ACTN</name>
<dbReference type="InterPro" id="IPR011010">
    <property type="entry name" value="DNA_brk_join_enz"/>
</dbReference>
<evidence type="ECO:0000259" key="5">
    <source>
        <dbReference type="PROSITE" id="PS51898"/>
    </source>
</evidence>
<feature type="region of interest" description="Disordered" evidence="4">
    <location>
        <begin position="410"/>
        <end position="436"/>
    </location>
</feature>
<dbReference type="InterPro" id="IPR013762">
    <property type="entry name" value="Integrase-like_cat_sf"/>
</dbReference>
<dbReference type="Gene3D" id="1.10.150.130">
    <property type="match status" value="1"/>
</dbReference>
<accession>A0ABN2L836</accession>
<comment type="caution">
    <text evidence="6">The sequence shown here is derived from an EMBL/GenBank/DDBJ whole genome shotgun (WGS) entry which is preliminary data.</text>
</comment>
<dbReference type="PROSITE" id="PS51898">
    <property type="entry name" value="TYR_RECOMBINASE"/>
    <property type="match status" value="1"/>
</dbReference>
<evidence type="ECO:0000313" key="6">
    <source>
        <dbReference type="EMBL" id="GAA1778077.1"/>
    </source>
</evidence>
<feature type="domain" description="Tyr recombinase" evidence="5">
    <location>
        <begin position="208"/>
        <end position="405"/>
    </location>
</feature>
<dbReference type="RefSeq" id="WP_344088764.1">
    <property type="nucleotide sequence ID" value="NZ_BAAALS010000059.1"/>
</dbReference>
<dbReference type="EMBL" id="BAAALS010000059">
    <property type="protein sequence ID" value="GAA1778077.1"/>
    <property type="molecule type" value="Genomic_DNA"/>
</dbReference>
<evidence type="ECO:0000256" key="2">
    <source>
        <dbReference type="ARBA" id="ARBA00023125"/>
    </source>
</evidence>
<dbReference type="InterPro" id="IPR004107">
    <property type="entry name" value="Integrase_SAM-like_N"/>
</dbReference>
<dbReference type="InterPro" id="IPR010998">
    <property type="entry name" value="Integrase_recombinase_N"/>
</dbReference>
<dbReference type="Pfam" id="PF14659">
    <property type="entry name" value="Phage_int_SAM_3"/>
    <property type="match status" value="1"/>
</dbReference>
<keyword evidence="3" id="KW-0233">DNA recombination</keyword>
<evidence type="ECO:0000313" key="7">
    <source>
        <dbReference type="Proteomes" id="UP001500655"/>
    </source>
</evidence>
<dbReference type="Pfam" id="PF00589">
    <property type="entry name" value="Phage_integrase"/>
    <property type="match status" value="1"/>
</dbReference>
<protein>
    <submittedName>
        <fullName evidence="6">Site-specific integrase</fullName>
    </submittedName>
</protein>
<reference evidence="6 7" key="1">
    <citation type="journal article" date="2019" name="Int. J. Syst. Evol. Microbiol.">
        <title>The Global Catalogue of Microorganisms (GCM) 10K type strain sequencing project: providing services to taxonomists for standard genome sequencing and annotation.</title>
        <authorList>
            <consortium name="The Broad Institute Genomics Platform"/>
            <consortium name="The Broad Institute Genome Sequencing Center for Infectious Disease"/>
            <person name="Wu L."/>
            <person name="Ma J."/>
        </authorList>
    </citation>
    <scope>NUCLEOTIDE SEQUENCE [LARGE SCALE GENOMIC DNA]</scope>
    <source>
        <strain evidence="6 7">JCM 13249</strain>
    </source>
</reference>